<evidence type="ECO:0000313" key="2">
    <source>
        <dbReference type="Proteomes" id="UP000008311"/>
    </source>
</evidence>
<dbReference type="InParanoid" id="B9RHR4"/>
<gene>
    <name evidence="1" type="ORF">RCOM_1768750</name>
</gene>
<dbReference type="EMBL" id="EQ973780">
    <property type="protein sequence ID" value="EEF49151.1"/>
    <property type="molecule type" value="Genomic_DNA"/>
</dbReference>
<keyword evidence="2" id="KW-1185">Reference proteome</keyword>
<dbReference type="Proteomes" id="UP000008311">
    <property type="component" value="Unassembled WGS sequence"/>
</dbReference>
<reference evidence="2" key="1">
    <citation type="journal article" date="2010" name="Nat. Biotechnol.">
        <title>Draft genome sequence of the oilseed species Ricinus communis.</title>
        <authorList>
            <person name="Chan A.P."/>
            <person name="Crabtree J."/>
            <person name="Zhao Q."/>
            <person name="Lorenzi H."/>
            <person name="Orvis J."/>
            <person name="Puiu D."/>
            <person name="Melake-Berhan A."/>
            <person name="Jones K.M."/>
            <person name="Redman J."/>
            <person name="Chen G."/>
            <person name="Cahoon E.B."/>
            <person name="Gedil M."/>
            <person name="Stanke M."/>
            <person name="Haas B.J."/>
            <person name="Wortman J.R."/>
            <person name="Fraser-Liggett C.M."/>
            <person name="Ravel J."/>
            <person name="Rabinowicz P.D."/>
        </authorList>
    </citation>
    <scope>NUCLEOTIDE SEQUENCE [LARGE SCALE GENOMIC DNA]</scope>
    <source>
        <strain evidence="2">cv. Hale</strain>
    </source>
</reference>
<sequence>MAAYISWKKKGSITILISSMNDDLVYEYQQYPIAHSMWVDLREKFGGTTISKLRQLTIKFDTFKKVSTNQ</sequence>
<accession>B9RHR4</accession>
<name>B9RHR4_RICCO</name>
<protein>
    <submittedName>
        <fullName evidence="1">Uncharacterized protein</fullName>
    </submittedName>
</protein>
<evidence type="ECO:0000313" key="1">
    <source>
        <dbReference type="EMBL" id="EEF49151.1"/>
    </source>
</evidence>
<proteinExistence type="predicted"/>
<organism evidence="1 2">
    <name type="scientific">Ricinus communis</name>
    <name type="common">Castor bean</name>
    <dbReference type="NCBI Taxonomy" id="3988"/>
    <lineage>
        <taxon>Eukaryota</taxon>
        <taxon>Viridiplantae</taxon>
        <taxon>Streptophyta</taxon>
        <taxon>Embryophyta</taxon>
        <taxon>Tracheophyta</taxon>
        <taxon>Spermatophyta</taxon>
        <taxon>Magnoliopsida</taxon>
        <taxon>eudicotyledons</taxon>
        <taxon>Gunneridae</taxon>
        <taxon>Pentapetalae</taxon>
        <taxon>rosids</taxon>
        <taxon>fabids</taxon>
        <taxon>Malpighiales</taxon>
        <taxon>Euphorbiaceae</taxon>
        <taxon>Acalyphoideae</taxon>
        <taxon>Acalypheae</taxon>
        <taxon>Ricinus</taxon>
    </lineage>
</organism>
<dbReference type="AlphaFoldDB" id="B9RHR4"/>